<evidence type="ECO:0000313" key="2">
    <source>
        <dbReference type="Proteomes" id="UP000014715"/>
    </source>
</evidence>
<keyword evidence="2" id="KW-1185">Reference proteome</keyword>
<proteinExistence type="predicted"/>
<reference evidence="1 2" key="1">
    <citation type="journal article" date="2013" name="Proc. Natl. Acad. Sci. U.S.A.">
        <title>Twelve previously unknown phage genera are ubiquitous in global oceans.</title>
        <authorList>
            <person name="Holmfeldt K."/>
            <person name="Solonenko N."/>
            <person name="Shah M."/>
            <person name="Corrier K."/>
            <person name="Riemann L."/>
            <person name="Verberkmoes N.C."/>
            <person name="Sullivan M.B."/>
        </authorList>
    </citation>
    <scope>NUCLEOTIDE SEQUENCE [LARGE SCALE GENOMIC DNA]</scope>
    <source>
        <strain evidence="1">Phi38:1</strain>
    </source>
</reference>
<accession>R9ZYB4</accession>
<gene>
    <name evidence="1" type="ORF">Phi38:1_gp081</name>
</gene>
<dbReference type="EMBL" id="KC821614">
    <property type="protein sequence ID" value="AGO48111.1"/>
    <property type="molecule type" value="Genomic_DNA"/>
</dbReference>
<sequence length="121" mass="13753">MNTLIAKLKQKEDSLITYDVASTHTTGKRIELVSGLFTERLPSMDDTLFFRGELKAGKIVESHHHDCIEELVVYSGVLRELVTGLELKNFGRLIIPIGQCHILYAEKDCVFYAHLHKPQTK</sequence>
<organism evidence="1 2">
    <name type="scientific">Cellulophaga phage phi38:1</name>
    <dbReference type="NCBI Taxonomy" id="1327977"/>
    <lineage>
        <taxon>Viruses</taxon>
        <taxon>Duplodnaviria</taxon>
        <taxon>Heunggongvirae</taxon>
        <taxon>Uroviricota</taxon>
        <taxon>Caudoviricetes</taxon>
        <taxon>Pervagoviridae</taxon>
        <taxon>Callevirus</taxon>
        <taxon>Callevirus phi38una</taxon>
    </lineage>
</organism>
<protein>
    <recommendedName>
        <fullName evidence="3">Cupin domain containing protein</fullName>
    </recommendedName>
</protein>
<dbReference type="InterPro" id="IPR011051">
    <property type="entry name" value="RmlC_Cupin_sf"/>
</dbReference>
<evidence type="ECO:0008006" key="3">
    <source>
        <dbReference type="Google" id="ProtNLM"/>
    </source>
</evidence>
<dbReference type="RefSeq" id="YP_008241462.1">
    <property type="nucleotide sequence ID" value="NC_021796.1"/>
</dbReference>
<dbReference type="KEGG" id="vg:16796884"/>
<dbReference type="GeneID" id="16796884"/>
<evidence type="ECO:0000313" key="1">
    <source>
        <dbReference type="EMBL" id="AGO48111.1"/>
    </source>
</evidence>
<dbReference type="SUPFAM" id="SSF51182">
    <property type="entry name" value="RmlC-like cupins"/>
    <property type="match status" value="1"/>
</dbReference>
<name>R9ZYB4_9CAUD</name>
<dbReference type="Proteomes" id="UP000014715">
    <property type="component" value="Segment"/>
</dbReference>
<reference evidence="2" key="2">
    <citation type="submission" date="2013-03" db="EMBL/GenBank/DDBJ databases">
        <title>The Cellulophaga phages: a novel, diverse, and globally ubiquitous model system.</title>
        <authorList>
            <person name="Holmfeldt K."/>
            <person name="Solonenko N."/>
            <person name="Shah M."/>
            <person name="Corrier K."/>
            <person name="Riemann L."/>
            <person name="VerBerkmoes N.C."/>
            <person name="Sullivan M.B."/>
        </authorList>
    </citation>
    <scope>NUCLEOTIDE SEQUENCE [LARGE SCALE GENOMIC DNA]</scope>
</reference>